<dbReference type="Gene3D" id="3.90.850.10">
    <property type="entry name" value="Fumarylacetoacetase-like, C-terminal domain"/>
    <property type="match status" value="1"/>
</dbReference>
<dbReference type="GO" id="GO:0050385">
    <property type="term" value="F:ureidoglycolate lyase activity"/>
    <property type="evidence" value="ECO:0007669"/>
    <property type="project" value="UniProtKB-EC"/>
</dbReference>
<dbReference type="Proteomes" id="UP000245423">
    <property type="component" value="Chromosome 1"/>
</dbReference>
<organism evidence="4 5">
    <name type="scientific">[Clostridium] ultunense Esp</name>
    <dbReference type="NCBI Taxonomy" id="1288971"/>
    <lineage>
        <taxon>Bacteria</taxon>
        <taxon>Bacillati</taxon>
        <taxon>Bacillota</taxon>
        <taxon>Tissierellia</taxon>
        <taxon>Tissierellales</taxon>
        <taxon>Tepidimicrobiaceae</taxon>
        <taxon>Schnuerera</taxon>
    </lineage>
</organism>
<dbReference type="AlphaFoldDB" id="A0A1M4PMX4"/>
<reference evidence="4 5" key="1">
    <citation type="submission" date="2016-11" db="EMBL/GenBank/DDBJ databases">
        <authorList>
            <person name="Manzoor S."/>
        </authorList>
    </citation>
    <scope>NUCLEOTIDE SEQUENCE [LARGE SCALE GENOMIC DNA]</scope>
    <source>
        <strain evidence="4">Clostridium ultunense strain Esp</strain>
    </source>
</reference>
<dbReference type="EMBL" id="LT669839">
    <property type="protein sequence ID" value="SHD76783.1"/>
    <property type="molecule type" value="Genomic_DNA"/>
</dbReference>
<dbReference type="GO" id="GO:0046872">
    <property type="term" value="F:metal ion binding"/>
    <property type="evidence" value="ECO:0007669"/>
    <property type="project" value="UniProtKB-KW"/>
</dbReference>
<dbReference type="InterPro" id="IPR011234">
    <property type="entry name" value="Fumarylacetoacetase-like_C"/>
</dbReference>
<dbReference type="GO" id="GO:0019752">
    <property type="term" value="P:carboxylic acid metabolic process"/>
    <property type="evidence" value="ECO:0007669"/>
    <property type="project" value="UniProtKB-ARBA"/>
</dbReference>
<gene>
    <name evidence="4" type="ORF">CUESP1_1412</name>
</gene>
<dbReference type="SUPFAM" id="SSF56529">
    <property type="entry name" value="FAH"/>
    <property type="match status" value="1"/>
</dbReference>
<dbReference type="PANTHER" id="PTHR42796:SF4">
    <property type="entry name" value="FUMARYLACETOACETATE HYDROLASE DOMAIN-CONTAINING PROTEIN 2A"/>
    <property type="match status" value="1"/>
</dbReference>
<evidence type="ECO:0000313" key="4">
    <source>
        <dbReference type="EMBL" id="SHD76783.1"/>
    </source>
</evidence>
<evidence type="ECO:0000313" key="5">
    <source>
        <dbReference type="Proteomes" id="UP000245423"/>
    </source>
</evidence>
<name>A0A1M4PMX4_9FIRM</name>
<evidence type="ECO:0000256" key="1">
    <source>
        <dbReference type="ARBA" id="ARBA00010211"/>
    </source>
</evidence>
<dbReference type="FunFam" id="3.90.850.10:FF:000002">
    <property type="entry name" value="2-hydroxyhepta-2,4-diene-1,7-dioate isomerase"/>
    <property type="match status" value="1"/>
</dbReference>
<protein>
    <submittedName>
        <fullName evidence="4">Ureidoglycolate lyase</fullName>
        <ecNumber evidence="4">4.3.2.3</ecNumber>
    </submittedName>
</protein>
<sequence length="298" mass="33260">MKFVSYIYKGNQGYGIVSKDNTKVIPMDILLKKIGKDLPENFLEFIRTYSDSLIPNLQEVINHNGNGTISLDNVKITAPIPYPRRNVFCLGKNYADHALEVKSLPGGKAAIPDHPIYFTKVADPVIGHMDKVLIPKDYTEKIDYEVELAIIIGKDGKDISPEDVESHIFGYTIGNDISARDVQTKHVQWFKGKSLDTFTPMGPWIVHKSEIEFPVELDIRCKVNNEIRQNSNTKNLIFDIPYIISDLSKGLTLRAGDIILTGTPAGVGIGFSPHKYLKSGDVVECFIEKIGTLVNVIE</sequence>
<keyword evidence="4" id="KW-0456">Lyase</keyword>
<dbReference type="RefSeq" id="WP_025640879.1">
    <property type="nucleotide sequence ID" value="NZ_LT669839.1"/>
</dbReference>
<comment type="similarity">
    <text evidence="1">Belongs to the FAH family.</text>
</comment>
<dbReference type="OrthoDB" id="9805307at2"/>
<keyword evidence="5" id="KW-1185">Reference proteome</keyword>
<dbReference type="PANTHER" id="PTHR42796">
    <property type="entry name" value="FUMARYLACETOACETATE HYDROLASE DOMAIN-CONTAINING PROTEIN 2A-RELATED"/>
    <property type="match status" value="1"/>
</dbReference>
<proteinExistence type="inferred from homology"/>
<accession>A0A1M4PMX4</accession>
<dbReference type="Pfam" id="PF01557">
    <property type="entry name" value="FAA_hydrolase"/>
    <property type="match status" value="1"/>
</dbReference>
<evidence type="ECO:0000256" key="2">
    <source>
        <dbReference type="ARBA" id="ARBA00022723"/>
    </source>
</evidence>
<dbReference type="InterPro" id="IPR051121">
    <property type="entry name" value="FAH"/>
</dbReference>
<feature type="domain" description="Fumarylacetoacetase-like C-terminal" evidence="3">
    <location>
        <begin position="87"/>
        <end position="297"/>
    </location>
</feature>
<evidence type="ECO:0000259" key="3">
    <source>
        <dbReference type="Pfam" id="PF01557"/>
    </source>
</evidence>
<dbReference type="EC" id="4.3.2.3" evidence="4"/>
<dbReference type="GO" id="GO:0016853">
    <property type="term" value="F:isomerase activity"/>
    <property type="evidence" value="ECO:0007669"/>
    <property type="project" value="UniProtKB-ARBA"/>
</dbReference>
<keyword evidence="2" id="KW-0479">Metal-binding</keyword>
<dbReference type="InterPro" id="IPR036663">
    <property type="entry name" value="Fumarylacetoacetase_C_sf"/>
</dbReference>